<evidence type="ECO:0000313" key="3">
    <source>
        <dbReference type="Proteomes" id="UP000287224"/>
    </source>
</evidence>
<dbReference type="EMBL" id="BIFQ01000001">
    <property type="protein sequence ID" value="GCE07169.1"/>
    <property type="molecule type" value="Genomic_DNA"/>
</dbReference>
<dbReference type="AlphaFoldDB" id="A0A401ZK01"/>
<dbReference type="SUPFAM" id="SSF143422">
    <property type="entry name" value="Transposase IS200-like"/>
    <property type="match status" value="1"/>
</dbReference>
<dbReference type="InterPro" id="IPR002686">
    <property type="entry name" value="Transposase_17"/>
</dbReference>
<evidence type="ECO:0000259" key="1">
    <source>
        <dbReference type="SMART" id="SM01321"/>
    </source>
</evidence>
<reference evidence="3" key="1">
    <citation type="submission" date="2018-12" db="EMBL/GenBank/DDBJ databases">
        <title>Tengunoibacter tsumagoiensis gen. nov., sp. nov., Dictyobacter kobayashii sp. nov., D. alpinus sp. nov., and D. joshuensis sp. nov. and description of Dictyobacteraceae fam. nov. within the order Ktedonobacterales isolated from Tengu-no-mugimeshi.</title>
        <authorList>
            <person name="Wang C.M."/>
            <person name="Zheng Y."/>
            <person name="Sakai Y."/>
            <person name="Toyoda A."/>
            <person name="Minakuchi Y."/>
            <person name="Abe K."/>
            <person name="Yokota A."/>
            <person name="Yabe S."/>
        </authorList>
    </citation>
    <scope>NUCLEOTIDE SEQUENCE [LARGE SCALE GENOMIC DNA]</scope>
    <source>
        <strain evidence="3">S-27</strain>
    </source>
</reference>
<name>A0A401ZK01_9CHLR</name>
<dbReference type="NCBIfam" id="NF047646">
    <property type="entry name" value="REP_Tyr_transpos"/>
    <property type="match status" value="1"/>
</dbReference>
<accession>A0A401ZK01</accession>
<dbReference type="Gene3D" id="3.30.70.1290">
    <property type="entry name" value="Transposase IS200-like"/>
    <property type="match status" value="1"/>
</dbReference>
<protein>
    <recommendedName>
        <fullName evidence="1">Transposase IS200-like domain-containing protein</fullName>
    </recommendedName>
</protein>
<dbReference type="Proteomes" id="UP000287224">
    <property type="component" value="Unassembled WGS sequence"/>
</dbReference>
<keyword evidence="3" id="KW-1185">Reference proteome</keyword>
<proteinExistence type="predicted"/>
<dbReference type="SMART" id="SM01321">
    <property type="entry name" value="Y1_Tnp"/>
    <property type="match status" value="1"/>
</dbReference>
<dbReference type="Pfam" id="PF01797">
    <property type="entry name" value="Y1_Tnp"/>
    <property type="match status" value="1"/>
</dbReference>
<dbReference type="GO" id="GO:0004803">
    <property type="term" value="F:transposase activity"/>
    <property type="evidence" value="ECO:0007669"/>
    <property type="project" value="InterPro"/>
</dbReference>
<comment type="caution">
    <text evidence="2">The sequence shown here is derived from an EMBL/GenBank/DDBJ whole genome shotgun (WGS) entry which is preliminary data.</text>
</comment>
<sequence length="161" mass="18905">MGSLQKKRRKRMRLKSYNYKQPGSYAITICTKQRKNLFTLPALRSILYKEWAQLPQHYPGTVAGTFVVMHDHLHGILTLKDGFMHEYSVSRIIGGYKSLVANAWLYYLNETGHKYPGKIWQSSFYDHIIRDDVDFKNQAAYIRNNPAAYKARKRVRKHKPV</sequence>
<dbReference type="GO" id="GO:0006313">
    <property type="term" value="P:DNA transposition"/>
    <property type="evidence" value="ECO:0007669"/>
    <property type="project" value="InterPro"/>
</dbReference>
<evidence type="ECO:0000313" key="2">
    <source>
        <dbReference type="EMBL" id="GCE07169.1"/>
    </source>
</evidence>
<dbReference type="PANTHER" id="PTHR36966:SF1">
    <property type="entry name" value="REP-ASSOCIATED TYROSINE TRANSPOSASE"/>
    <property type="match status" value="1"/>
</dbReference>
<dbReference type="InterPro" id="IPR036515">
    <property type="entry name" value="Transposase_17_sf"/>
</dbReference>
<dbReference type="PANTHER" id="PTHR36966">
    <property type="entry name" value="REP-ASSOCIATED TYROSINE TRANSPOSASE"/>
    <property type="match status" value="1"/>
</dbReference>
<dbReference type="GO" id="GO:0043565">
    <property type="term" value="F:sequence-specific DNA binding"/>
    <property type="evidence" value="ECO:0007669"/>
    <property type="project" value="TreeGrafter"/>
</dbReference>
<feature type="domain" description="Transposase IS200-like" evidence="1">
    <location>
        <begin position="21"/>
        <end position="145"/>
    </location>
</feature>
<organism evidence="2 3">
    <name type="scientific">Dictyobacter aurantiacus</name>
    <dbReference type="NCBI Taxonomy" id="1936993"/>
    <lineage>
        <taxon>Bacteria</taxon>
        <taxon>Bacillati</taxon>
        <taxon>Chloroflexota</taxon>
        <taxon>Ktedonobacteria</taxon>
        <taxon>Ktedonobacterales</taxon>
        <taxon>Dictyobacteraceae</taxon>
        <taxon>Dictyobacter</taxon>
    </lineage>
</organism>
<dbReference type="InterPro" id="IPR052715">
    <property type="entry name" value="RAYT_transposase"/>
</dbReference>
<gene>
    <name evidence="2" type="ORF">KDAU_44980</name>
</gene>